<dbReference type="EMBL" id="SRLO01000087">
    <property type="protein sequence ID" value="TNN77062.1"/>
    <property type="molecule type" value="Genomic_DNA"/>
</dbReference>
<evidence type="ECO:0000256" key="4">
    <source>
        <dbReference type="ARBA" id="ARBA00022729"/>
    </source>
</evidence>
<dbReference type="InterPro" id="IPR004911">
    <property type="entry name" value="Interferon-induced_GILT"/>
</dbReference>
<dbReference type="GO" id="GO:0005764">
    <property type="term" value="C:lysosome"/>
    <property type="evidence" value="ECO:0007669"/>
    <property type="project" value="UniProtKB-SubCell"/>
</dbReference>
<name>A0A4Z2IIC5_9TELE</name>
<dbReference type="GO" id="GO:0005576">
    <property type="term" value="C:extracellular region"/>
    <property type="evidence" value="ECO:0007669"/>
    <property type="project" value="UniProtKB-SubCell"/>
</dbReference>
<comment type="caution">
    <text evidence="11">The sequence shown here is derived from an EMBL/GenBank/DDBJ whole genome shotgun (WGS) entry which is preliminary data.</text>
</comment>
<dbReference type="InterPro" id="IPR003119">
    <property type="entry name" value="SAP_A"/>
</dbReference>
<keyword evidence="5 7" id="KW-1015">Disulfide bond</keyword>
<dbReference type="GO" id="GO:0016671">
    <property type="term" value="F:oxidoreductase activity, acting on a sulfur group of donors, disulfide as acceptor"/>
    <property type="evidence" value="ECO:0007669"/>
    <property type="project" value="UniProtKB-UniRule"/>
</dbReference>
<dbReference type="AlphaFoldDB" id="A0A4Z2IIC5"/>
<keyword evidence="4 7" id="KW-0732">Signal</keyword>
<evidence type="ECO:0000256" key="5">
    <source>
        <dbReference type="ARBA" id="ARBA00023157"/>
    </source>
</evidence>
<keyword evidence="7" id="KW-0560">Oxidoreductase</keyword>
<evidence type="ECO:0000256" key="1">
    <source>
        <dbReference type="ARBA" id="ARBA00005679"/>
    </source>
</evidence>
<feature type="region of interest" description="Disordered" evidence="8">
    <location>
        <begin position="256"/>
        <end position="304"/>
    </location>
</feature>
<protein>
    <recommendedName>
        <fullName evidence="7">Gamma-interferon-inducible lysosomal thiol reductase</fullName>
        <ecNumber evidence="7">1.8.-.-</ecNumber>
    </recommendedName>
    <alternativeName>
        <fullName evidence="7">Gamma-interferon-inducible protein IP-30</fullName>
    </alternativeName>
</protein>
<accession>A0A4Z2IIC5</accession>
<evidence type="ECO:0000256" key="2">
    <source>
        <dbReference type="ARBA" id="ARBA00011615"/>
    </source>
</evidence>
<keyword evidence="7" id="KW-0458">Lysosome</keyword>
<evidence type="ECO:0000256" key="9">
    <source>
        <dbReference type="SAM" id="SignalP"/>
    </source>
</evidence>
<keyword evidence="3 7" id="KW-0964">Secreted</keyword>
<evidence type="ECO:0000256" key="7">
    <source>
        <dbReference type="RuleBase" id="RU369109"/>
    </source>
</evidence>
<comment type="subcellular location">
    <subcellularLocation>
        <location evidence="7">Secreted</location>
    </subcellularLocation>
    <subcellularLocation>
        <location evidence="7">Lysosome</location>
    </subcellularLocation>
</comment>
<comment type="similarity">
    <text evidence="1 7">Belongs to the GILT family.</text>
</comment>
<dbReference type="PANTHER" id="PTHR13234:SF43">
    <property type="entry name" value="GAMMA-INTERFERON-INDUCIBLE LYSOSOMAL THIOL REDUCTASE"/>
    <property type="match status" value="1"/>
</dbReference>
<dbReference type="Proteomes" id="UP000314294">
    <property type="component" value="Unassembled WGS sequence"/>
</dbReference>
<keyword evidence="12" id="KW-1185">Reference proteome</keyword>
<sequence length="316" mass="34855">MKTPLLLLLLAVALNVQCALSSCPHPPSQWCSSLESALQCGVLKQCLESNFTRSHQTADAVEVVLYYESLCPGCRMFFTEMLFPTWLMLKDIMSVTLVPYGNAQEKPDGQKYIFECQHGEQECLGNMIETCLLNMTDVAYQIIYCMESSTDVIKAAKSCLELYSTRLKWDSVMSCVKGDVGNQLMHQNALKTGALKPPHQYVPWVTINGEHTEDMQDKASNSLFTLVCSMYTGPKIPACGGEAKPKRYRSYCHEEESGTLGSRPPGSGYHMTTSSHLPRLSCRPSTLDGPQPGPSARSIKPSRSLGTLASYVSKAL</sequence>
<proteinExistence type="inferred from homology"/>
<evidence type="ECO:0000313" key="11">
    <source>
        <dbReference type="EMBL" id="TNN77062.1"/>
    </source>
</evidence>
<organism evidence="11 12">
    <name type="scientific">Liparis tanakae</name>
    <name type="common">Tanaka's snailfish</name>
    <dbReference type="NCBI Taxonomy" id="230148"/>
    <lineage>
        <taxon>Eukaryota</taxon>
        <taxon>Metazoa</taxon>
        <taxon>Chordata</taxon>
        <taxon>Craniata</taxon>
        <taxon>Vertebrata</taxon>
        <taxon>Euteleostomi</taxon>
        <taxon>Actinopterygii</taxon>
        <taxon>Neopterygii</taxon>
        <taxon>Teleostei</taxon>
        <taxon>Neoteleostei</taxon>
        <taxon>Acanthomorphata</taxon>
        <taxon>Eupercaria</taxon>
        <taxon>Perciformes</taxon>
        <taxon>Cottioidei</taxon>
        <taxon>Cottales</taxon>
        <taxon>Liparidae</taxon>
        <taxon>Liparis</taxon>
    </lineage>
</organism>
<dbReference type="PANTHER" id="PTHR13234">
    <property type="entry name" value="GAMMA-INTERFERON INDUCIBLE LYSOSOMAL THIOL REDUCTASE GILT"/>
    <property type="match status" value="1"/>
</dbReference>
<evidence type="ECO:0000256" key="6">
    <source>
        <dbReference type="ARBA" id="ARBA00023180"/>
    </source>
</evidence>
<dbReference type="GO" id="GO:0002376">
    <property type="term" value="P:immune system process"/>
    <property type="evidence" value="ECO:0007669"/>
    <property type="project" value="UniProtKB-KW"/>
</dbReference>
<keyword evidence="7" id="KW-0676">Redox-active center</keyword>
<feature type="domain" description="Saposin A-type" evidence="10">
    <location>
        <begin position="16"/>
        <end position="56"/>
    </location>
</feature>
<evidence type="ECO:0000256" key="8">
    <source>
        <dbReference type="SAM" id="MobiDB-lite"/>
    </source>
</evidence>
<keyword evidence="6 7" id="KW-0325">Glycoprotein</keyword>
<dbReference type="Pfam" id="PF02199">
    <property type="entry name" value="SapA"/>
    <property type="match status" value="1"/>
</dbReference>
<dbReference type="PROSITE" id="PS51257">
    <property type="entry name" value="PROKAR_LIPOPROTEIN"/>
    <property type="match status" value="1"/>
</dbReference>
<keyword evidence="7" id="KW-0391">Immunity</keyword>
<evidence type="ECO:0000259" key="10">
    <source>
        <dbReference type="PROSITE" id="PS51110"/>
    </source>
</evidence>
<reference evidence="11 12" key="1">
    <citation type="submission" date="2019-03" db="EMBL/GenBank/DDBJ databases">
        <title>First draft genome of Liparis tanakae, snailfish: a comprehensive survey of snailfish specific genes.</title>
        <authorList>
            <person name="Kim W."/>
            <person name="Song I."/>
            <person name="Jeong J.-H."/>
            <person name="Kim D."/>
            <person name="Kim S."/>
            <person name="Ryu S."/>
            <person name="Song J.Y."/>
            <person name="Lee S.K."/>
        </authorList>
    </citation>
    <scope>NUCLEOTIDE SEQUENCE [LARGE SCALE GENOMIC DNA]</scope>
    <source>
        <tissue evidence="11">Muscle</tissue>
    </source>
</reference>
<feature type="signal peptide" evidence="9">
    <location>
        <begin position="1"/>
        <end position="21"/>
    </location>
</feature>
<dbReference type="PROSITE" id="PS51110">
    <property type="entry name" value="SAP_A"/>
    <property type="match status" value="1"/>
</dbReference>
<evidence type="ECO:0000313" key="12">
    <source>
        <dbReference type="Proteomes" id="UP000314294"/>
    </source>
</evidence>
<comment type="function">
    <text evidence="7">Lysosomal thiol reductase that can reduce protein disulfide bonds. Facilitates the complete unfolding of proteins destined for lysosomal degradation. Plays an important role in antigen processing.</text>
</comment>
<dbReference type="EC" id="1.8.-.-" evidence="7"/>
<gene>
    <name evidence="11" type="primary">IFI30_0</name>
    <name evidence="11" type="ORF">EYF80_012700</name>
</gene>
<comment type="subunit">
    <text evidence="2 7">Dimer; disulfide-linked.</text>
</comment>
<feature type="chain" id="PRO_5021324913" description="Gamma-interferon-inducible lysosomal thiol reductase" evidence="9">
    <location>
        <begin position="22"/>
        <end position="316"/>
    </location>
</feature>
<dbReference type="OrthoDB" id="958254at2759"/>
<evidence type="ECO:0000256" key="3">
    <source>
        <dbReference type="ARBA" id="ARBA00022525"/>
    </source>
</evidence>
<dbReference type="Pfam" id="PF03227">
    <property type="entry name" value="GILT"/>
    <property type="match status" value="1"/>
</dbReference>